<dbReference type="InterPro" id="IPR003368">
    <property type="entry name" value="POMP_repeat"/>
</dbReference>
<feature type="coiled-coil region" evidence="8">
    <location>
        <begin position="861"/>
        <end position="967"/>
    </location>
</feature>
<dbReference type="NCBIfam" id="TIGR01376">
    <property type="entry name" value="POMP_repeat"/>
    <property type="match status" value="1"/>
</dbReference>
<dbReference type="OrthoDB" id="77931at2759"/>
<keyword evidence="7" id="KW-0998">Cell outer membrane</keyword>
<evidence type="ECO:0000256" key="7">
    <source>
        <dbReference type="ARBA" id="ARBA00023237"/>
    </source>
</evidence>
<keyword evidence="9" id="KW-1133">Transmembrane helix</keyword>
<dbReference type="EMBL" id="GG662798">
    <property type="protein sequence ID" value="EAR90440.3"/>
    <property type="molecule type" value="Genomic_DNA"/>
</dbReference>
<dbReference type="PANTHER" id="PTHR11319">
    <property type="entry name" value="G PROTEIN-COUPLED RECEPTOR-RELATED"/>
    <property type="match status" value="1"/>
</dbReference>
<dbReference type="InParanoid" id="Q22Z81"/>
<keyword evidence="6 9" id="KW-0472">Membrane</keyword>
<gene>
    <name evidence="10" type="ORF">TTHERM_00112900</name>
</gene>
<reference evidence="11" key="1">
    <citation type="journal article" date="2006" name="PLoS Biol.">
        <title>Macronuclear genome sequence of the ciliate Tetrahymena thermophila, a model eukaryote.</title>
        <authorList>
            <person name="Eisen J.A."/>
            <person name="Coyne R.S."/>
            <person name="Wu M."/>
            <person name="Wu D."/>
            <person name="Thiagarajan M."/>
            <person name="Wortman J.R."/>
            <person name="Badger J.H."/>
            <person name="Ren Q."/>
            <person name="Amedeo P."/>
            <person name="Jones K.M."/>
            <person name="Tallon L.J."/>
            <person name="Delcher A.L."/>
            <person name="Salzberg S.L."/>
            <person name="Silva J.C."/>
            <person name="Haas B.J."/>
            <person name="Majoros W.H."/>
            <person name="Farzad M."/>
            <person name="Carlton J.M."/>
            <person name="Smith R.K. Jr."/>
            <person name="Garg J."/>
            <person name="Pearlman R.E."/>
            <person name="Karrer K.M."/>
            <person name="Sun L."/>
            <person name="Manning G."/>
            <person name="Elde N.C."/>
            <person name="Turkewitz A.P."/>
            <person name="Asai D.J."/>
            <person name="Wilkes D.E."/>
            <person name="Wang Y."/>
            <person name="Cai H."/>
            <person name="Collins K."/>
            <person name="Stewart B.A."/>
            <person name="Lee S.R."/>
            <person name="Wilamowska K."/>
            <person name="Weinberg Z."/>
            <person name="Ruzzo W.L."/>
            <person name="Wloga D."/>
            <person name="Gaertig J."/>
            <person name="Frankel J."/>
            <person name="Tsao C.-C."/>
            <person name="Gorovsky M.A."/>
            <person name="Keeling P.J."/>
            <person name="Waller R.F."/>
            <person name="Patron N.J."/>
            <person name="Cherry J.M."/>
            <person name="Stover N.A."/>
            <person name="Krieger C.J."/>
            <person name="del Toro C."/>
            <person name="Ryder H.F."/>
            <person name="Williamson S.C."/>
            <person name="Barbeau R.A."/>
            <person name="Hamilton E.P."/>
            <person name="Orias E."/>
        </authorList>
    </citation>
    <scope>NUCLEOTIDE SEQUENCE [LARGE SCALE GENOMIC DNA]</scope>
    <source>
        <strain evidence="11">SB210</strain>
    </source>
</reference>
<name>Q22Z81_TETTS</name>
<sequence length="967" mass="112659">MNMKVTSSSSVSIINSKFQNNTNLLGGSIQFIQISNQILISNSVFQYNIARASGGAIYAENVAQIFIQANTKIINNQALIGGGIRVIGQNALQNISQNSVSQNQAKIFGNNIGTFPVDIEIISGTKKENLIFTKTQNDITKYGIVEMYNYQSGSSTNLLISYVDSENRKINFTPDDVMNKLYPQIIIDEITSWLFQLESQDSTQVQLTGQQQINYNQFDSVNKFFRFENVYINANPESNQQINLIYFISKYQKKNIIQLNIQLRQCIQGEIYKQFSKQIQICQSCTGGYYSIQHPQKNETTECQKCPSEADSCDKNQLILKPGYWREQQISSLNILQCDTQNNSCDESNQSNKFGCLDGYLGPICEQCDYSGLVWSKRYSAYGFLKKCFSCSSTQTQIVVLALSGLGLFFYITIQVYAFMKNFQIYLTQQYLRLSNILPISATQMSKLNSFYIKCLLTYIQMHSIVVDFELQWLPQSIFYISDAFGKPNSHIIVNIVCIIPSKIIDNYGIGKIKMFLIILQPIAYLIATLIFFLIAMRIKSLKIKFIQAYTALNFLYIFFQSDQISSITQFLTCKSIGSKSYISTDLLYECQNESYKIYQYYAGIPLLIFWTLIPVFIHYLLFKRQKKLMYYSSVFIFGFYYLEYNEKYFYWEFIRIYFKTGIVVFYTLYKQNLYESHMIILLCIALYLTSLKKASPFINPNMVRLEQYSYITLMLVILIKDLNITFQNGFLEYIYIIIHSAFIIYIVGTIIYNRFIQNNDKLKKIYFYIASKISSKYKYKPQIQFKTFKNWKKIKKNIKQLINSKAVDIVEKNGAEDLQITINQNDQTLKYLKLSQEISNQFSQNALSSFNCIVFSTKKVKSFLNQFENLNKQIPQQKQQKNQALKVIQNNQIDCIQEISLQESKIEELNNEIQEHCEYNQKQISMQFKQMEFQKMENLFKNDNQINQFENKTKKLENNIENYGNI</sequence>
<evidence type="ECO:0000256" key="2">
    <source>
        <dbReference type="ARBA" id="ARBA00004442"/>
    </source>
</evidence>
<dbReference type="RefSeq" id="XP_001010685.3">
    <property type="nucleotide sequence ID" value="XM_001010685.3"/>
</dbReference>
<evidence type="ECO:0000313" key="10">
    <source>
        <dbReference type="EMBL" id="EAR90440.3"/>
    </source>
</evidence>
<keyword evidence="11" id="KW-1185">Reference proteome</keyword>
<evidence type="ECO:0000256" key="1">
    <source>
        <dbReference type="ARBA" id="ARBA00004196"/>
    </source>
</evidence>
<keyword evidence="8" id="KW-0175">Coiled coil</keyword>
<feature type="transmembrane region" description="Helical" evidence="9">
    <location>
        <begin position="677"/>
        <end position="696"/>
    </location>
</feature>
<dbReference type="KEGG" id="tet:TTHERM_00112900"/>
<keyword evidence="5" id="KW-0732">Signal</keyword>
<keyword evidence="9 10" id="KW-0812">Transmembrane</keyword>
<feature type="transmembrane region" description="Helical" evidence="9">
    <location>
        <begin position="708"/>
        <end position="727"/>
    </location>
</feature>
<feature type="transmembrane region" description="Helical" evidence="9">
    <location>
        <begin position="599"/>
        <end position="622"/>
    </location>
</feature>
<evidence type="ECO:0000256" key="8">
    <source>
        <dbReference type="SAM" id="Coils"/>
    </source>
</evidence>
<comment type="subcellular location">
    <subcellularLocation>
        <location evidence="1">Cell envelope</location>
    </subcellularLocation>
    <subcellularLocation>
        <location evidence="2">Cell outer membrane</location>
    </subcellularLocation>
    <subcellularLocation>
        <location evidence="3">Secreted</location>
    </subcellularLocation>
</comment>
<organism evidence="10 11">
    <name type="scientific">Tetrahymena thermophila (strain SB210)</name>
    <dbReference type="NCBI Taxonomy" id="312017"/>
    <lineage>
        <taxon>Eukaryota</taxon>
        <taxon>Sar</taxon>
        <taxon>Alveolata</taxon>
        <taxon>Ciliophora</taxon>
        <taxon>Intramacronucleata</taxon>
        <taxon>Oligohymenophorea</taxon>
        <taxon>Hymenostomatida</taxon>
        <taxon>Tetrahymenina</taxon>
        <taxon>Tetrahymenidae</taxon>
        <taxon>Tetrahymena</taxon>
    </lineage>
</organism>
<dbReference type="HOGENOM" id="CLU_000956_0_0_1"/>
<accession>Q22Z81</accession>
<evidence type="ECO:0000256" key="4">
    <source>
        <dbReference type="ARBA" id="ARBA00022525"/>
    </source>
</evidence>
<dbReference type="AlphaFoldDB" id="Q22Z81"/>
<evidence type="ECO:0000256" key="6">
    <source>
        <dbReference type="ARBA" id="ARBA00023136"/>
    </source>
</evidence>
<protein>
    <submittedName>
        <fullName evidence="10">Transmembrane protein, putative</fullName>
    </submittedName>
</protein>
<feature type="transmembrane region" description="Helical" evidence="9">
    <location>
        <begin position="515"/>
        <end position="536"/>
    </location>
</feature>
<evidence type="ECO:0000256" key="5">
    <source>
        <dbReference type="ARBA" id="ARBA00022729"/>
    </source>
</evidence>
<dbReference type="Proteomes" id="UP000009168">
    <property type="component" value="Unassembled WGS sequence"/>
</dbReference>
<feature type="transmembrane region" description="Helical" evidence="9">
    <location>
        <begin position="734"/>
        <end position="753"/>
    </location>
</feature>
<evidence type="ECO:0000256" key="3">
    <source>
        <dbReference type="ARBA" id="ARBA00004613"/>
    </source>
</evidence>
<evidence type="ECO:0000313" key="11">
    <source>
        <dbReference type="Proteomes" id="UP000009168"/>
    </source>
</evidence>
<feature type="transmembrane region" description="Helical" evidence="9">
    <location>
        <begin position="398"/>
        <end position="420"/>
    </location>
</feature>
<dbReference type="GeneID" id="7843551"/>
<dbReference type="PANTHER" id="PTHR11319:SF35">
    <property type="entry name" value="OUTER MEMBRANE PROTEIN PMPC-RELATED"/>
    <property type="match status" value="1"/>
</dbReference>
<keyword evidence="4" id="KW-0964">Secreted</keyword>
<feature type="transmembrane region" description="Helical" evidence="9">
    <location>
        <begin position="651"/>
        <end position="670"/>
    </location>
</feature>
<dbReference type="GO" id="GO:0005576">
    <property type="term" value="C:extracellular region"/>
    <property type="evidence" value="ECO:0007669"/>
    <property type="project" value="UniProtKB-SubCell"/>
</dbReference>
<proteinExistence type="predicted"/>
<evidence type="ECO:0000256" key="9">
    <source>
        <dbReference type="SAM" id="Phobius"/>
    </source>
</evidence>